<dbReference type="PATRIC" id="fig|1122152.4.peg.106"/>
<dbReference type="Proteomes" id="UP000051931">
    <property type="component" value="Unassembled WGS sequence"/>
</dbReference>
<protein>
    <submittedName>
        <fullName evidence="2">Competence protein</fullName>
    </submittedName>
</protein>
<dbReference type="RefSeq" id="WP_027824769.1">
    <property type="nucleotide sequence ID" value="NZ_AUEI01000004.1"/>
</dbReference>
<keyword evidence="3" id="KW-1185">Reference proteome</keyword>
<sequence>MYAALLNKKLVSAVEEAILVQKQVKRLNYDLYRCPKCNKKVVLIISENKNAFFKHYRSAHQAGEKEEHLQSKLLMKTALTAAGFKAKTEVSLSENELRADILASSKLAIEIQCAPLNEQEFTHRHQLYQKLGILDLWIVGKRHYLKEKLKKTQVIFFRRNEKWGTYLIEIDPWKAILRLKYQIMLAPISNKVFFLTQIFPLDDLGLVQLWKFEGEKFKYQLNPLIERQYLAKQLQQKTNLGLRLGQELYLNKLSIEQLPDEIFLNLRNINEVTNLEQYLKKKAFT</sequence>
<evidence type="ECO:0000259" key="1">
    <source>
        <dbReference type="Pfam" id="PF06054"/>
    </source>
</evidence>
<dbReference type="Pfam" id="PF06054">
    <property type="entry name" value="CoiA_nuc"/>
    <property type="match status" value="1"/>
</dbReference>
<comment type="caution">
    <text evidence="2">The sequence shown here is derived from an EMBL/GenBank/DDBJ whole genome shotgun (WGS) entry which is preliminary data.</text>
</comment>
<dbReference type="InterPro" id="IPR010330">
    <property type="entry name" value="CoiA_nuc"/>
</dbReference>
<feature type="domain" description="Competence protein CoiA nuclease-like" evidence="1">
    <location>
        <begin position="64"/>
        <end position="210"/>
    </location>
</feature>
<dbReference type="STRING" id="1122152.GCA_000425905_00579"/>
<dbReference type="AlphaFoldDB" id="A0A0R1SBC0"/>
<accession>A0A0R1SBC0</accession>
<dbReference type="EMBL" id="AZFB01000001">
    <property type="protein sequence ID" value="KRL63858.1"/>
    <property type="molecule type" value="Genomic_DNA"/>
</dbReference>
<proteinExistence type="predicted"/>
<name>A0A0R1SBC0_9LACO</name>
<gene>
    <name evidence="2" type="ORF">FC23_GL000105</name>
</gene>
<evidence type="ECO:0000313" key="2">
    <source>
        <dbReference type="EMBL" id="KRL63858.1"/>
    </source>
</evidence>
<dbReference type="OrthoDB" id="3784230at2"/>
<dbReference type="eggNOG" id="COG4469">
    <property type="taxonomic scope" value="Bacteria"/>
</dbReference>
<organism evidence="2 3">
    <name type="scientific">Lactobacillus psittaci DSM 15354</name>
    <dbReference type="NCBI Taxonomy" id="1122152"/>
    <lineage>
        <taxon>Bacteria</taxon>
        <taxon>Bacillati</taxon>
        <taxon>Bacillota</taxon>
        <taxon>Bacilli</taxon>
        <taxon>Lactobacillales</taxon>
        <taxon>Lactobacillaceae</taxon>
        <taxon>Lactobacillus</taxon>
    </lineage>
</organism>
<evidence type="ECO:0000313" key="3">
    <source>
        <dbReference type="Proteomes" id="UP000051931"/>
    </source>
</evidence>
<reference evidence="2 3" key="1">
    <citation type="journal article" date="2015" name="Genome Announc.">
        <title>Expanding the biotechnology potential of lactobacilli through comparative genomics of 213 strains and associated genera.</title>
        <authorList>
            <person name="Sun Z."/>
            <person name="Harris H.M."/>
            <person name="McCann A."/>
            <person name="Guo C."/>
            <person name="Argimon S."/>
            <person name="Zhang W."/>
            <person name="Yang X."/>
            <person name="Jeffery I.B."/>
            <person name="Cooney J.C."/>
            <person name="Kagawa T.F."/>
            <person name="Liu W."/>
            <person name="Song Y."/>
            <person name="Salvetti E."/>
            <person name="Wrobel A."/>
            <person name="Rasinkangas P."/>
            <person name="Parkhill J."/>
            <person name="Rea M.C."/>
            <person name="O'Sullivan O."/>
            <person name="Ritari J."/>
            <person name="Douillard F.P."/>
            <person name="Paul Ross R."/>
            <person name="Yang R."/>
            <person name="Briner A.E."/>
            <person name="Felis G.E."/>
            <person name="de Vos W.M."/>
            <person name="Barrangou R."/>
            <person name="Klaenhammer T.R."/>
            <person name="Caufield P.W."/>
            <person name="Cui Y."/>
            <person name="Zhang H."/>
            <person name="O'Toole P.W."/>
        </authorList>
    </citation>
    <scope>NUCLEOTIDE SEQUENCE [LARGE SCALE GENOMIC DNA]</scope>
    <source>
        <strain evidence="2 3">DSM 15354</strain>
    </source>
</reference>